<evidence type="ECO:0000256" key="1">
    <source>
        <dbReference type="SAM" id="Coils"/>
    </source>
</evidence>
<feature type="region of interest" description="Disordered" evidence="2">
    <location>
        <begin position="191"/>
        <end position="213"/>
    </location>
</feature>
<evidence type="ECO:0000256" key="2">
    <source>
        <dbReference type="SAM" id="MobiDB-lite"/>
    </source>
</evidence>
<name>A0A6C0JQG6_9ZZZZ</name>
<accession>A0A6C0JQG6</accession>
<feature type="coiled-coil region" evidence="1">
    <location>
        <begin position="333"/>
        <end position="361"/>
    </location>
</feature>
<feature type="compositionally biased region" description="Low complexity" evidence="2">
    <location>
        <begin position="200"/>
        <end position="209"/>
    </location>
</feature>
<protein>
    <submittedName>
        <fullName evidence="3">Uncharacterized protein</fullName>
    </submittedName>
</protein>
<sequence>MSNSTQIKEIKITLYTNIPTATDYEKSILTFSSISSPELKELTTTIRPDQKPFFTYNIKYTESVLGSLTYVQIVKTFFKKDSFLKRFAYLSQYSYDKDEYKKNEQKKEVIDNNIMLMLKYLLPTRYPAVNNHYNSYDLLVGKRSLKALFFNPFTTRKPTVLKISGKLYTLKKVIWLNDILNHPEYKNFLNDDDKKRQAKNSKGSNNSNKLFKEYNDSTDQNKFGKINECYVKTCGYDIMKQIYVGLDNDDKDDNIYDAGSTPFEIYLDVELIEDELKPEEEKNIKCANYSDYLGNELSKLIKRKNPTIVIKKGQIEKKPLFSKTKLTSRKKTEIEAEEKISDELKNKREKENRYYNDLDNDVLDNYETIFNPVFDKLSRGKFKNKIRDFDINKKNFYFFLQSNESILNNLFNLIISGDSEFKNLLNDNYFNESSKNDTVFSKIDKEIFSLNKFRATVTSKTREENKETIFQYELLKEFIRELKVKFTQVKVGGGNIITYKKSKRKNTINKKRNSTRKRS</sequence>
<dbReference type="AlphaFoldDB" id="A0A6C0JQG6"/>
<organism evidence="3">
    <name type="scientific">viral metagenome</name>
    <dbReference type="NCBI Taxonomy" id="1070528"/>
    <lineage>
        <taxon>unclassified sequences</taxon>
        <taxon>metagenomes</taxon>
        <taxon>organismal metagenomes</taxon>
    </lineage>
</organism>
<reference evidence="3" key="1">
    <citation type="journal article" date="2020" name="Nature">
        <title>Giant virus diversity and host interactions through global metagenomics.</title>
        <authorList>
            <person name="Schulz F."/>
            <person name="Roux S."/>
            <person name="Paez-Espino D."/>
            <person name="Jungbluth S."/>
            <person name="Walsh D.A."/>
            <person name="Denef V.J."/>
            <person name="McMahon K.D."/>
            <person name="Konstantinidis K.T."/>
            <person name="Eloe-Fadrosh E.A."/>
            <person name="Kyrpides N.C."/>
            <person name="Woyke T."/>
        </authorList>
    </citation>
    <scope>NUCLEOTIDE SEQUENCE</scope>
    <source>
        <strain evidence="3">GVMAG-M-3300027747-57</strain>
    </source>
</reference>
<proteinExistence type="predicted"/>
<keyword evidence="1" id="KW-0175">Coiled coil</keyword>
<evidence type="ECO:0000313" key="3">
    <source>
        <dbReference type="EMBL" id="QHU06098.1"/>
    </source>
</evidence>
<dbReference type="EMBL" id="MN740430">
    <property type="protein sequence ID" value="QHU06098.1"/>
    <property type="molecule type" value="Genomic_DNA"/>
</dbReference>